<feature type="domain" description="PAC" evidence="4">
    <location>
        <begin position="144"/>
        <end position="196"/>
    </location>
</feature>
<dbReference type="AlphaFoldDB" id="C0QJS4"/>
<dbReference type="Pfam" id="PF07228">
    <property type="entry name" value="SpoIIE"/>
    <property type="match status" value="1"/>
</dbReference>
<feature type="domain" description="PAS" evidence="3">
    <location>
        <begin position="103"/>
        <end position="140"/>
    </location>
</feature>
<feature type="domain" description="PAS" evidence="3">
    <location>
        <begin position="197"/>
        <end position="245"/>
    </location>
</feature>
<keyword evidence="6" id="KW-1185">Reference proteome</keyword>
<evidence type="ECO:0000313" key="6">
    <source>
        <dbReference type="Proteomes" id="UP000000442"/>
    </source>
</evidence>
<evidence type="ECO:0000313" key="5">
    <source>
        <dbReference type="EMBL" id="ACN13927.1"/>
    </source>
</evidence>
<dbReference type="InterPro" id="IPR000700">
    <property type="entry name" value="PAS-assoc_C"/>
</dbReference>
<proteinExistence type="predicted"/>
<organism evidence="5 6">
    <name type="scientific">Desulforapulum autotrophicum (strain ATCC 43914 / DSM 3382 / VKM B-1955 / HRM2)</name>
    <name type="common">Desulfobacterium autotrophicum</name>
    <dbReference type="NCBI Taxonomy" id="177437"/>
    <lineage>
        <taxon>Bacteria</taxon>
        <taxon>Pseudomonadati</taxon>
        <taxon>Thermodesulfobacteriota</taxon>
        <taxon>Desulfobacteria</taxon>
        <taxon>Desulfobacterales</taxon>
        <taxon>Desulfobacteraceae</taxon>
        <taxon>Desulforapulum</taxon>
    </lineage>
</organism>
<dbReference type="eggNOG" id="COG3290">
    <property type="taxonomic scope" value="Bacteria"/>
</dbReference>
<gene>
    <name evidence="5" type="primary">rsbP</name>
    <name evidence="5" type="ordered locus">HRM2_08140</name>
</gene>
<dbReference type="HOGENOM" id="CLU_027636_0_0_7"/>
<dbReference type="GO" id="GO:0016791">
    <property type="term" value="F:phosphatase activity"/>
    <property type="evidence" value="ECO:0007669"/>
    <property type="project" value="TreeGrafter"/>
</dbReference>
<dbReference type="eggNOG" id="COG2208">
    <property type="taxonomic scope" value="Bacteria"/>
</dbReference>
<dbReference type="eggNOG" id="COG2202">
    <property type="taxonomic scope" value="Bacteria"/>
</dbReference>
<dbReference type="InterPro" id="IPR013767">
    <property type="entry name" value="PAS_fold"/>
</dbReference>
<dbReference type="InterPro" id="IPR001610">
    <property type="entry name" value="PAC"/>
</dbReference>
<dbReference type="CDD" id="cd00130">
    <property type="entry name" value="PAS"/>
    <property type="match status" value="2"/>
</dbReference>
<dbReference type="EC" id="3.1.3.3" evidence="5"/>
<evidence type="ECO:0000259" key="3">
    <source>
        <dbReference type="PROSITE" id="PS50112"/>
    </source>
</evidence>
<keyword evidence="2" id="KW-0175">Coiled coil</keyword>
<dbReference type="Gene3D" id="3.60.40.10">
    <property type="entry name" value="PPM-type phosphatase domain"/>
    <property type="match status" value="1"/>
</dbReference>
<protein>
    <submittedName>
        <fullName evidence="5">RsbP</fullName>
        <ecNumber evidence="5">3.1.3.3</ecNumber>
    </submittedName>
</protein>
<dbReference type="KEGG" id="dat:HRM2_08140"/>
<dbReference type="Pfam" id="PF00989">
    <property type="entry name" value="PAS"/>
    <property type="match status" value="1"/>
</dbReference>
<dbReference type="Proteomes" id="UP000000442">
    <property type="component" value="Chromosome"/>
</dbReference>
<sequence>MQTDSSKTRDELLVELQRYRVKALGVDALKEQLNRVEDQCRLLQSRLEQRDQDLARECADHHAAVKELGLAQLIVDRSPVILFRRKAGDTFQMDYISVNLRNFGYAPEEFINGKLKFRDIIYRDDRDRVREEVLRFQKADLEEYSQQYRLVTKSGEIRWVYDQTSVVRDKSGTKIYNQGILIDITVRKSAEEKLRKSEEKFRRIVETAAEGFLLMDENLQIVDVNEAYCRMVGYTKKELIGKTPLDLMPDTSRGYILANKETLFMREHRQHESHFIAKDGRRIPILAHGNTLRDDQGTIIGNVAFCTDMTEHKKALILAGEVQKSLLPSKKPHVRGLDIAGRNVSCDEIGGDYFDFLWRHDSSRNAFSIVVGDISGHGVESALLMTTARAFLRMRAAQPGTISEIISEMNNHLVGDILDSGKFMTLFYLSIDPDKRELNWVRAGHDPALIYTPSTGEFEELKGSGLALGVIDGFRYISHQKNDLNNGQIIAIGTDGIWEAINTNGQMFGKKRLRDTIRKYAGESADDILNQVYVELNQFMSGTKPEDDITLVIVKVEGLPEKTSPV</sequence>
<dbReference type="OrthoDB" id="343514at2"/>
<dbReference type="STRING" id="177437.HRM2_08140"/>
<dbReference type="InterPro" id="IPR013655">
    <property type="entry name" value="PAS_fold_3"/>
</dbReference>
<dbReference type="SMART" id="SM00331">
    <property type="entry name" value="PP2C_SIG"/>
    <property type="match status" value="1"/>
</dbReference>
<dbReference type="PANTHER" id="PTHR43156">
    <property type="entry name" value="STAGE II SPORULATION PROTEIN E-RELATED"/>
    <property type="match status" value="1"/>
</dbReference>
<dbReference type="PROSITE" id="PS50113">
    <property type="entry name" value="PAC"/>
    <property type="match status" value="2"/>
</dbReference>
<dbReference type="Pfam" id="PF08447">
    <property type="entry name" value="PAS_3"/>
    <property type="match status" value="1"/>
</dbReference>
<dbReference type="SMART" id="SM00091">
    <property type="entry name" value="PAS"/>
    <property type="match status" value="2"/>
</dbReference>
<keyword evidence="1 5" id="KW-0378">Hydrolase</keyword>
<name>C0QJS4_DESAH</name>
<evidence type="ECO:0000256" key="1">
    <source>
        <dbReference type="ARBA" id="ARBA00022801"/>
    </source>
</evidence>
<dbReference type="Gene3D" id="3.30.450.20">
    <property type="entry name" value="PAS domain"/>
    <property type="match status" value="2"/>
</dbReference>
<dbReference type="NCBIfam" id="TIGR00229">
    <property type="entry name" value="sensory_box"/>
    <property type="match status" value="2"/>
</dbReference>
<dbReference type="InterPro" id="IPR035965">
    <property type="entry name" value="PAS-like_dom_sf"/>
</dbReference>
<dbReference type="InterPro" id="IPR000014">
    <property type="entry name" value="PAS"/>
</dbReference>
<accession>C0QJS4</accession>
<feature type="domain" description="PAC" evidence="4">
    <location>
        <begin position="269"/>
        <end position="321"/>
    </location>
</feature>
<dbReference type="EMBL" id="CP001087">
    <property type="protein sequence ID" value="ACN13927.1"/>
    <property type="molecule type" value="Genomic_DNA"/>
</dbReference>
<feature type="coiled-coil region" evidence="2">
    <location>
        <begin position="26"/>
        <end position="53"/>
    </location>
</feature>
<evidence type="ECO:0000259" key="4">
    <source>
        <dbReference type="PROSITE" id="PS50113"/>
    </source>
</evidence>
<dbReference type="InterPro" id="IPR001932">
    <property type="entry name" value="PPM-type_phosphatase-like_dom"/>
</dbReference>
<dbReference type="PANTHER" id="PTHR43156:SF2">
    <property type="entry name" value="STAGE II SPORULATION PROTEIN E"/>
    <property type="match status" value="1"/>
</dbReference>
<dbReference type="SMART" id="SM00086">
    <property type="entry name" value="PAC"/>
    <property type="match status" value="2"/>
</dbReference>
<reference evidence="5 6" key="1">
    <citation type="journal article" date="2009" name="Environ. Microbiol.">
        <title>Genome sequence of Desulfobacterium autotrophicum HRM2, a marine sulfate reducer oxidizing organic carbon completely to carbon dioxide.</title>
        <authorList>
            <person name="Strittmatter A.W."/>
            <person name="Liesegang H."/>
            <person name="Rabus R."/>
            <person name="Decker I."/>
            <person name="Amann J."/>
            <person name="Andres S."/>
            <person name="Henne A."/>
            <person name="Fricke W.F."/>
            <person name="Martinez-Arias R."/>
            <person name="Bartels D."/>
            <person name="Goesmann A."/>
            <person name="Krause L."/>
            <person name="Puehler A."/>
            <person name="Klenk H.P."/>
            <person name="Richter M."/>
            <person name="Schuler M."/>
            <person name="Gloeckner F.O."/>
            <person name="Meyerdierks A."/>
            <person name="Gottschalk G."/>
            <person name="Amann R."/>
        </authorList>
    </citation>
    <scope>NUCLEOTIDE SEQUENCE [LARGE SCALE GENOMIC DNA]</scope>
    <source>
        <strain evidence="6">ATCC 43914 / DSM 3382 / HRM2</strain>
    </source>
</reference>
<dbReference type="GO" id="GO:0006355">
    <property type="term" value="P:regulation of DNA-templated transcription"/>
    <property type="evidence" value="ECO:0007669"/>
    <property type="project" value="InterPro"/>
</dbReference>
<dbReference type="PROSITE" id="PS50112">
    <property type="entry name" value="PAS"/>
    <property type="match status" value="2"/>
</dbReference>
<dbReference type="SUPFAM" id="SSF55785">
    <property type="entry name" value="PYP-like sensor domain (PAS domain)"/>
    <property type="match status" value="2"/>
</dbReference>
<dbReference type="InterPro" id="IPR052016">
    <property type="entry name" value="Bact_Sigma-Reg"/>
</dbReference>
<dbReference type="RefSeq" id="WP_012663167.1">
    <property type="nucleotide sequence ID" value="NC_012108.1"/>
</dbReference>
<dbReference type="InterPro" id="IPR036457">
    <property type="entry name" value="PPM-type-like_dom_sf"/>
</dbReference>
<evidence type="ECO:0000256" key="2">
    <source>
        <dbReference type="SAM" id="Coils"/>
    </source>
</evidence>